<organism evidence="7">
    <name type="scientific">Cafeteria roenbergensis</name>
    <name type="common">Marine flagellate</name>
    <dbReference type="NCBI Taxonomy" id="33653"/>
    <lineage>
        <taxon>Eukaryota</taxon>
        <taxon>Sar</taxon>
        <taxon>Stramenopiles</taxon>
        <taxon>Bigyra</taxon>
        <taxon>Opalozoa</taxon>
        <taxon>Bicosoecida</taxon>
        <taxon>Cafeteriaceae</taxon>
        <taxon>Cafeteria</taxon>
    </lineage>
</organism>
<keyword evidence="4" id="KW-0472">Membrane</keyword>
<comment type="caution">
    <text evidence="7">The sequence shown here is derived from an EMBL/GenBank/DDBJ whole genome shotgun (WGS) entry which is preliminary data.</text>
</comment>
<dbReference type="Gene3D" id="3.30.1140.32">
    <property type="entry name" value="Ribosomal protein S3, C-terminal domain"/>
    <property type="match status" value="1"/>
</dbReference>
<name>A0A5A8BYZ7_CAFRO</name>
<dbReference type="GO" id="GO:1990904">
    <property type="term" value="C:ribonucleoprotein complex"/>
    <property type="evidence" value="ECO:0007669"/>
    <property type="project" value="UniProtKB-KW"/>
</dbReference>
<evidence type="ECO:0000256" key="1">
    <source>
        <dbReference type="ARBA" id="ARBA00010761"/>
    </source>
</evidence>
<keyword evidence="7" id="KW-0496">Mitochondrion</keyword>
<geneLocation type="mitochondrion" evidence="7"/>
<dbReference type="Pfam" id="PF00189">
    <property type="entry name" value="Ribosomal_S3_C"/>
    <property type="match status" value="1"/>
</dbReference>
<evidence type="ECO:0000259" key="5">
    <source>
        <dbReference type="Pfam" id="PF00189"/>
    </source>
</evidence>
<keyword evidence="2" id="KW-0689">Ribosomal protein</keyword>
<dbReference type="EMBL" id="VLTN01000170">
    <property type="protein sequence ID" value="KAA0145443.1"/>
    <property type="molecule type" value="Genomic_DNA"/>
</dbReference>
<accession>A0A5A8BYZ7</accession>
<dbReference type="GO" id="GO:0005840">
    <property type="term" value="C:ribosome"/>
    <property type="evidence" value="ECO:0007669"/>
    <property type="project" value="UniProtKB-KW"/>
</dbReference>
<protein>
    <recommendedName>
        <fullName evidence="5">Small ribosomal subunit protein uS3 C-terminal domain-containing protein</fullName>
    </recommendedName>
</protein>
<keyword evidence="4" id="KW-1133">Transmembrane helix</keyword>
<dbReference type="GO" id="GO:0006412">
    <property type="term" value="P:translation"/>
    <property type="evidence" value="ECO:0007669"/>
    <property type="project" value="InterPro"/>
</dbReference>
<evidence type="ECO:0000256" key="2">
    <source>
        <dbReference type="ARBA" id="ARBA00022980"/>
    </source>
</evidence>
<evidence type="ECO:0000256" key="4">
    <source>
        <dbReference type="SAM" id="Phobius"/>
    </source>
</evidence>
<dbReference type="InterPro" id="IPR036419">
    <property type="entry name" value="Ribosomal_S3_C_sf"/>
</dbReference>
<sequence>MGIKGQKVNPVGWRVGFYRKWKTLWYEESWNYGLMLNKTLRINELMQSFLLYKRLPALNCNIMVANQGTEKFIILVYFYNLREEETSQVKKRRKRLKGASRFQSVRILWDFEKKYTRIKKQKRLKIFSALNSAKNEILFNKNLLKDEKVVAKRVTYKALYFRTFSRRKLRPLKKYTILSNTFLKDSSKMLHQFFFEKKKEQLFFFENYFLYFFQKKINSFDTSMITYLKNYWLLFLESPLLASFLALKHDEEFIPDFQRANTLNEYDMTLFFYNSLSISQGLNMAALMKIKQQKENIKVLPVFNVQNVLPKKKLTLKANYFLKRLTDLSLILQKKKAKKTAAEIAEENNKKNWRLRRELSLHQKLIGIRELAIQRKFVRLKMLPYKQVWMTHFNPVVFKFNRLSLPTLADAHFRSKILRLYLEKISYHIYYSFPYITLEGIRKSIELSKKRRAEAKKKKKEDLPLKNVILQNFGKDLHNKIHLSNKKWFFSLQHLHNSLQFILQSKVDIFFINTHSLLRYKTRLIPLDVKGSIRKLGAEYLWRHTKLQKINTNRQYQKVLKNPFLIERRGKRKGPFLRDFVLLILIALLTRNFKVLLKFINYQTKNMSKTKRQIPFIRFLMRLITNLAGSVVRVKGLRIQFKGRFDRWNRTKSLVFTSGNIPLQRKDADIEYGSSHGLVKKGVYGIRLWVWYGRYYHKSYKNLFISYWYFKRN</sequence>
<dbReference type="SUPFAM" id="SSF54814">
    <property type="entry name" value="Prokaryotic type KH domain (KH-domain type II)"/>
    <property type="match status" value="1"/>
</dbReference>
<evidence type="ECO:0000313" key="7">
    <source>
        <dbReference type="EMBL" id="KAA0145479.1"/>
    </source>
</evidence>
<proteinExistence type="inferred from homology"/>
<dbReference type="EMBL" id="VLTL01000396">
    <property type="protein sequence ID" value="KAA0145479.1"/>
    <property type="molecule type" value="Genomic_DNA"/>
</dbReference>
<evidence type="ECO:0000256" key="3">
    <source>
        <dbReference type="ARBA" id="ARBA00023274"/>
    </source>
</evidence>
<dbReference type="Proteomes" id="UP000323011">
    <property type="component" value="Mitochondrion MT"/>
</dbReference>
<comment type="similarity">
    <text evidence="1">Belongs to the universal ribosomal protein uS3 family.</text>
</comment>
<evidence type="ECO:0000313" key="6">
    <source>
        <dbReference type="EMBL" id="KAA0145443.1"/>
    </source>
</evidence>
<dbReference type="AlphaFoldDB" id="A0A5A8BYZ7"/>
<gene>
    <name evidence="7" type="ORF">FNF28_10023</name>
    <name evidence="6" type="ORF">FNF29_10024</name>
</gene>
<keyword evidence="3" id="KW-0687">Ribonucleoprotein</keyword>
<dbReference type="InterPro" id="IPR009019">
    <property type="entry name" value="KH_sf_prok-type"/>
</dbReference>
<feature type="domain" description="Small ribosomal subunit protein uS3 C-terminal" evidence="5">
    <location>
        <begin position="610"/>
        <end position="690"/>
    </location>
</feature>
<evidence type="ECO:0000313" key="8">
    <source>
        <dbReference type="Proteomes" id="UP000323011"/>
    </source>
</evidence>
<dbReference type="GO" id="GO:0003735">
    <property type="term" value="F:structural constituent of ribosome"/>
    <property type="evidence" value="ECO:0007669"/>
    <property type="project" value="InterPro"/>
</dbReference>
<dbReference type="InterPro" id="IPR001351">
    <property type="entry name" value="Ribosomal_uS3_C"/>
</dbReference>
<dbReference type="SUPFAM" id="SSF54821">
    <property type="entry name" value="Ribosomal protein S3 C-terminal domain"/>
    <property type="match status" value="1"/>
</dbReference>
<feature type="transmembrane region" description="Helical" evidence="4">
    <location>
        <begin position="576"/>
        <end position="596"/>
    </location>
</feature>
<keyword evidence="8" id="KW-1185">Reference proteome</keyword>
<dbReference type="GO" id="GO:0003723">
    <property type="term" value="F:RNA binding"/>
    <property type="evidence" value="ECO:0007669"/>
    <property type="project" value="InterPro"/>
</dbReference>
<reference evidence="7 8" key="1">
    <citation type="submission" date="2019-07" db="EMBL/GenBank/DDBJ databases">
        <title>Genomes of Cafeteria roenbergensis.</title>
        <authorList>
            <person name="Fischer M.G."/>
            <person name="Hackl T."/>
            <person name="Roman M."/>
        </authorList>
    </citation>
    <scope>NUCLEOTIDE SEQUENCE [LARGE SCALE GENOMIC DNA]</scope>
    <source>
        <strain evidence="6 8">BVI</strain>
        <strain evidence="7">RCC970-E3</strain>
    </source>
</reference>
<keyword evidence="4" id="KW-0812">Transmembrane</keyword>
<dbReference type="Proteomes" id="UP000324907">
    <property type="component" value="Mitochondrion MT"/>
</dbReference>